<name>A0A562S6B4_9BACT</name>
<dbReference type="AlphaFoldDB" id="A0A562S6B4"/>
<dbReference type="EMBL" id="VLLC01000002">
    <property type="protein sequence ID" value="TWI76718.1"/>
    <property type="molecule type" value="Genomic_DNA"/>
</dbReference>
<keyword evidence="3" id="KW-1185">Reference proteome</keyword>
<sequence>MGGNCRGFTLMEVLIVVGIMGFMAAMVLPFGGMVREAERERATLAAMDALEEALLGHSQLVDPLDKGRIIGGYVGDMGAWPDLFQPGAADGKPGDTRGEFTKNRFQWKDFTKVTDPKAPSLGQPRGLWTRHLPGSADTRWQGPYLRDPRGKTKSLARHYASSQKDYEGMDTLDREYFHLLQAGEQLRDGWGQAFRFFISPDPEESGSDANALFWIISMGPDGMATLPDDIKDYNPDASHNQDNIVRKFRKHQWQDIMEKQSRISTITQRLIFITEDRLDSAVKAIVGDAPAGANTGYTADLLDWPQLWNRACKNDEGHTVSCTGDNADSEGWQNLFHGESENNPFTYGQPRGLWDQTALEGIMRGSHELKESRFGVGWRHGYVPAPHGSAETLQDAWGRPLHFFNIKENEKDQLMVLSGGPSGSFCITGSDNKCLHMTDLENWTKTFSLKKNGTCTDDSPCYDPEHDLNRDNRIRILRMQDWTPGFLKLTIRFHNIEAACPGSGDEKIRCRIYGITGDKNQDPWVESGEWTWTEGENGTQDTCTSAFSFSDTDDSRLASGGRYLVCWKGGDDPPESCPSENCLIRIFSVYASPGRMVDRELVINFN</sequence>
<keyword evidence="1" id="KW-0472">Membrane</keyword>
<keyword evidence="1" id="KW-0812">Transmembrane</keyword>
<protein>
    <submittedName>
        <fullName evidence="2">Prepilin-type N-terminal cleavage/methylation domain-containing protein</fullName>
    </submittedName>
</protein>
<dbReference type="SUPFAM" id="SSF54523">
    <property type="entry name" value="Pili subunits"/>
    <property type="match status" value="1"/>
</dbReference>
<dbReference type="RefSeq" id="WP_144681690.1">
    <property type="nucleotide sequence ID" value="NZ_VLLC01000002.1"/>
</dbReference>
<evidence type="ECO:0000256" key="1">
    <source>
        <dbReference type="SAM" id="Phobius"/>
    </source>
</evidence>
<dbReference type="InterPro" id="IPR045584">
    <property type="entry name" value="Pilin-like"/>
</dbReference>
<reference evidence="2 3" key="1">
    <citation type="submission" date="2019-07" db="EMBL/GenBank/DDBJ databases">
        <title>Genome sequencing of 100 strains of the haloalkaliphilic chemolithoautotrophic sulfur-oxidizing bacterium Thioalkalivibrio.</title>
        <authorList>
            <person name="Muyzer G."/>
        </authorList>
    </citation>
    <scope>NUCLEOTIDE SEQUENCE [LARGE SCALE GENOMIC DNA]</scope>
    <source>
        <strain evidence="2 3">ASO4-4</strain>
    </source>
</reference>
<feature type="transmembrane region" description="Helical" evidence="1">
    <location>
        <begin position="12"/>
        <end position="34"/>
    </location>
</feature>
<evidence type="ECO:0000313" key="2">
    <source>
        <dbReference type="EMBL" id="TWI76718.1"/>
    </source>
</evidence>
<keyword evidence="1" id="KW-1133">Transmembrane helix</keyword>
<gene>
    <name evidence="2" type="ORF">LZ24_00339</name>
</gene>
<evidence type="ECO:0000313" key="3">
    <source>
        <dbReference type="Proteomes" id="UP000318307"/>
    </source>
</evidence>
<accession>A0A562S6B4</accession>
<dbReference type="OrthoDB" id="1805755at2"/>
<comment type="caution">
    <text evidence="2">The sequence shown here is derived from an EMBL/GenBank/DDBJ whole genome shotgun (WGS) entry which is preliminary data.</text>
</comment>
<dbReference type="Proteomes" id="UP000318307">
    <property type="component" value="Unassembled WGS sequence"/>
</dbReference>
<dbReference type="NCBIfam" id="TIGR02532">
    <property type="entry name" value="IV_pilin_GFxxxE"/>
    <property type="match status" value="1"/>
</dbReference>
<organism evidence="2 3">
    <name type="scientific">Desulfobotulus alkaliphilus</name>
    <dbReference type="NCBI Taxonomy" id="622671"/>
    <lineage>
        <taxon>Bacteria</taxon>
        <taxon>Pseudomonadati</taxon>
        <taxon>Thermodesulfobacteriota</taxon>
        <taxon>Desulfobacteria</taxon>
        <taxon>Desulfobacterales</taxon>
        <taxon>Desulfobacteraceae</taxon>
        <taxon>Desulfobotulus</taxon>
    </lineage>
</organism>
<dbReference type="InterPro" id="IPR012902">
    <property type="entry name" value="N_methyl_site"/>
</dbReference>
<proteinExistence type="predicted"/>
<dbReference type="Pfam" id="PF07963">
    <property type="entry name" value="N_methyl"/>
    <property type="match status" value="1"/>
</dbReference>